<name>A0AAJ5VTA6_9HYPH</name>
<dbReference type="PANTHER" id="PTHR40266:SF2">
    <property type="entry name" value="TOXIN HIGB-1"/>
    <property type="match status" value="1"/>
</dbReference>
<dbReference type="Proteomes" id="UP001217476">
    <property type="component" value="Chromosome"/>
</dbReference>
<gene>
    <name evidence="1" type="ORF">P0Y65_12940</name>
</gene>
<protein>
    <submittedName>
        <fullName evidence="1">Type II toxin-antitoxin system RelE/ParE family toxin</fullName>
    </submittedName>
</protein>
<sequence length="93" mass="10404">MIGSFRGKIAEQVAHGKVPKGFAADLLRPAQRRLAALMSAIELADLRVPPGNRLEALSGNRAGQHSIRINDQWRICFRWVDGRAEDVEIVDYH</sequence>
<evidence type="ECO:0000313" key="1">
    <source>
        <dbReference type="EMBL" id="WEK03108.1"/>
    </source>
</evidence>
<dbReference type="AlphaFoldDB" id="A0AAJ5VTA6"/>
<dbReference type="SUPFAM" id="SSF143011">
    <property type="entry name" value="RelE-like"/>
    <property type="match status" value="1"/>
</dbReference>
<evidence type="ECO:0000313" key="2">
    <source>
        <dbReference type="Proteomes" id="UP001217476"/>
    </source>
</evidence>
<dbReference type="EMBL" id="CP119312">
    <property type="protein sequence ID" value="WEK03108.1"/>
    <property type="molecule type" value="Genomic_DNA"/>
</dbReference>
<dbReference type="PANTHER" id="PTHR40266">
    <property type="entry name" value="TOXIN HIGB-1"/>
    <property type="match status" value="1"/>
</dbReference>
<dbReference type="InterPro" id="IPR035093">
    <property type="entry name" value="RelE/ParE_toxin_dom_sf"/>
</dbReference>
<proteinExistence type="predicted"/>
<dbReference type="Gene3D" id="3.30.2310.20">
    <property type="entry name" value="RelE-like"/>
    <property type="match status" value="1"/>
</dbReference>
<dbReference type="Pfam" id="PF05015">
    <property type="entry name" value="HigB-like_toxin"/>
    <property type="match status" value="1"/>
</dbReference>
<reference evidence="1" key="1">
    <citation type="submission" date="2023-03" db="EMBL/GenBank/DDBJ databases">
        <title>Andean soil-derived lignocellulolytic bacterial consortium as a source of novel taxa and putative plastic-active enzymes.</title>
        <authorList>
            <person name="Diaz-Garcia L."/>
            <person name="Chuvochina M."/>
            <person name="Feuerriegel G."/>
            <person name="Bunk B."/>
            <person name="Sproer C."/>
            <person name="Streit W.R."/>
            <person name="Rodriguez L.M."/>
            <person name="Overmann J."/>
            <person name="Jimenez D.J."/>
        </authorList>
    </citation>
    <scope>NUCLEOTIDE SEQUENCE</scope>
    <source>
        <strain evidence="1">MAG 4196</strain>
    </source>
</reference>
<dbReference type="InterPro" id="IPR007711">
    <property type="entry name" value="HigB-1"/>
</dbReference>
<accession>A0AAJ5VTA6</accession>
<organism evidence="1 2">
    <name type="scientific">Candidatus Devosia phytovorans</name>
    <dbReference type="NCBI Taxonomy" id="3121372"/>
    <lineage>
        <taxon>Bacteria</taxon>
        <taxon>Pseudomonadati</taxon>
        <taxon>Pseudomonadota</taxon>
        <taxon>Alphaproteobacteria</taxon>
        <taxon>Hyphomicrobiales</taxon>
        <taxon>Devosiaceae</taxon>
        <taxon>Devosia</taxon>
    </lineage>
</organism>